<comment type="caution">
    <text evidence="1">The sequence shown here is derived from an EMBL/GenBank/DDBJ whole genome shotgun (WGS) entry which is preliminary data.</text>
</comment>
<name>A0AA37NPR3_BACUN</name>
<dbReference type="EMBL" id="BQNL01000001">
    <property type="protein sequence ID" value="GKH12485.1"/>
    <property type="molecule type" value="Genomic_DNA"/>
</dbReference>
<gene>
    <name evidence="1" type="ORF">CE91St12_06950</name>
</gene>
<organism evidence="1 2">
    <name type="scientific">Bacteroides uniformis</name>
    <dbReference type="NCBI Taxonomy" id="820"/>
    <lineage>
        <taxon>Bacteria</taxon>
        <taxon>Pseudomonadati</taxon>
        <taxon>Bacteroidota</taxon>
        <taxon>Bacteroidia</taxon>
        <taxon>Bacteroidales</taxon>
        <taxon>Bacteroidaceae</taxon>
        <taxon>Bacteroides</taxon>
    </lineage>
</organism>
<proteinExistence type="predicted"/>
<reference evidence="1" key="1">
    <citation type="submission" date="2022-01" db="EMBL/GenBank/DDBJ databases">
        <title>Novel bile acid biosynthetic pathways are enriched in the microbiome of centenarians.</title>
        <authorList>
            <person name="Sato Y."/>
            <person name="Atarashi K."/>
            <person name="Plichta R.D."/>
            <person name="Arai Y."/>
            <person name="Sasajima S."/>
            <person name="Kearney M.S."/>
            <person name="Suda W."/>
            <person name="Takeshita K."/>
            <person name="Sasaki T."/>
            <person name="Okamoto S."/>
            <person name="Skelly N.A."/>
            <person name="Okamura Y."/>
            <person name="Vlamakis H."/>
            <person name="Li Y."/>
            <person name="Tanoue T."/>
            <person name="Takei H."/>
            <person name="Nittono H."/>
            <person name="Narushima S."/>
            <person name="Irie J."/>
            <person name="Itoh H."/>
            <person name="Moriya K."/>
            <person name="Sugiura Y."/>
            <person name="Suematsu M."/>
            <person name="Moritoki N."/>
            <person name="Shibata S."/>
            <person name="Littman R.D."/>
            <person name="Fischbach A.M."/>
            <person name="Uwamino Y."/>
            <person name="Inoue T."/>
            <person name="Honda A."/>
            <person name="Hattori M."/>
            <person name="Murai T."/>
            <person name="Xavier J.R."/>
            <person name="Hirose N."/>
            <person name="Honda K."/>
        </authorList>
    </citation>
    <scope>NUCLEOTIDE SEQUENCE</scope>
    <source>
        <strain evidence="1">CE91-St12</strain>
    </source>
</reference>
<evidence type="ECO:0000313" key="1">
    <source>
        <dbReference type="EMBL" id="GKH12485.1"/>
    </source>
</evidence>
<dbReference type="Proteomes" id="UP001055048">
    <property type="component" value="Unassembled WGS sequence"/>
</dbReference>
<dbReference type="AlphaFoldDB" id="A0AA37NPR3"/>
<sequence>MLPFFDKRNAESKNSDGILNYVILCIMDKYLYMNKRLVYVIVCNKAVESSQRLKPLATFTRIQTI</sequence>
<evidence type="ECO:0000313" key="2">
    <source>
        <dbReference type="Proteomes" id="UP001055048"/>
    </source>
</evidence>
<protein>
    <submittedName>
        <fullName evidence="1">Uncharacterized protein</fullName>
    </submittedName>
</protein>
<accession>A0AA37NPR3</accession>